<evidence type="ECO:0000259" key="8">
    <source>
        <dbReference type="PROSITE" id="PS50850"/>
    </source>
</evidence>
<dbReference type="GO" id="GO:0006820">
    <property type="term" value="P:monoatomic anion transport"/>
    <property type="evidence" value="ECO:0007669"/>
    <property type="project" value="TreeGrafter"/>
</dbReference>
<feature type="transmembrane region" description="Helical" evidence="7">
    <location>
        <begin position="188"/>
        <end position="210"/>
    </location>
</feature>
<feature type="transmembrane region" description="Helical" evidence="7">
    <location>
        <begin position="283"/>
        <end position="302"/>
    </location>
</feature>
<feature type="transmembrane region" description="Helical" evidence="7">
    <location>
        <begin position="415"/>
        <end position="434"/>
    </location>
</feature>
<dbReference type="Proteomes" id="UP000827092">
    <property type="component" value="Unassembled WGS sequence"/>
</dbReference>
<keyword evidence="5 7" id="KW-1133">Transmembrane helix</keyword>
<organism evidence="9 10">
    <name type="scientific">Oedothorax gibbosus</name>
    <dbReference type="NCBI Taxonomy" id="931172"/>
    <lineage>
        <taxon>Eukaryota</taxon>
        <taxon>Metazoa</taxon>
        <taxon>Ecdysozoa</taxon>
        <taxon>Arthropoda</taxon>
        <taxon>Chelicerata</taxon>
        <taxon>Arachnida</taxon>
        <taxon>Araneae</taxon>
        <taxon>Araneomorphae</taxon>
        <taxon>Entelegynae</taxon>
        <taxon>Araneoidea</taxon>
        <taxon>Linyphiidae</taxon>
        <taxon>Erigoninae</taxon>
        <taxon>Oedothorax</taxon>
    </lineage>
</organism>
<comment type="subcellular location">
    <subcellularLocation>
        <location evidence="1">Membrane</location>
        <topology evidence="1">Multi-pass membrane protein</topology>
    </subcellularLocation>
</comment>
<dbReference type="SUPFAM" id="SSF103473">
    <property type="entry name" value="MFS general substrate transporter"/>
    <property type="match status" value="1"/>
</dbReference>
<dbReference type="AlphaFoldDB" id="A0AAV6U0Z4"/>
<evidence type="ECO:0000313" key="10">
    <source>
        <dbReference type="Proteomes" id="UP000827092"/>
    </source>
</evidence>
<feature type="transmembrane region" description="Helical" evidence="7">
    <location>
        <begin position="322"/>
        <end position="339"/>
    </location>
</feature>
<dbReference type="GO" id="GO:0016020">
    <property type="term" value="C:membrane"/>
    <property type="evidence" value="ECO:0007669"/>
    <property type="project" value="UniProtKB-SubCell"/>
</dbReference>
<evidence type="ECO:0000256" key="3">
    <source>
        <dbReference type="ARBA" id="ARBA00022692"/>
    </source>
</evidence>
<dbReference type="FunFam" id="1.20.1250.20:FF:000423">
    <property type="entry name" value="Putative inorganic phosphate cotransporter-like Protein"/>
    <property type="match status" value="1"/>
</dbReference>
<comment type="caution">
    <text evidence="9">The sequence shown here is derived from an EMBL/GenBank/DDBJ whole genome shotgun (WGS) entry which is preliminary data.</text>
</comment>
<evidence type="ECO:0000256" key="7">
    <source>
        <dbReference type="SAM" id="Phobius"/>
    </source>
</evidence>
<feature type="transmembrane region" description="Helical" evidence="7">
    <location>
        <begin position="360"/>
        <end position="379"/>
    </location>
</feature>
<dbReference type="PANTHER" id="PTHR11662:SF399">
    <property type="entry name" value="FI19708P1-RELATED"/>
    <property type="match status" value="1"/>
</dbReference>
<evidence type="ECO:0000256" key="2">
    <source>
        <dbReference type="ARBA" id="ARBA00022448"/>
    </source>
</evidence>
<evidence type="ECO:0000256" key="5">
    <source>
        <dbReference type="ARBA" id="ARBA00022989"/>
    </source>
</evidence>
<keyword evidence="3 7" id="KW-0812">Transmembrane</keyword>
<dbReference type="InterPro" id="IPR036259">
    <property type="entry name" value="MFS_trans_sf"/>
</dbReference>
<evidence type="ECO:0000256" key="1">
    <source>
        <dbReference type="ARBA" id="ARBA00004141"/>
    </source>
</evidence>
<reference evidence="9 10" key="1">
    <citation type="journal article" date="2022" name="Nat. Ecol. Evol.">
        <title>A masculinizing supergene underlies an exaggerated male reproductive morph in a spider.</title>
        <authorList>
            <person name="Hendrickx F."/>
            <person name="De Corte Z."/>
            <person name="Sonet G."/>
            <person name="Van Belleghem S.M."/>
            <person name="Kostlbacher S."/>
            <person name="Vangestel C."/>
        </authorList>
    </citation>
    <scope>NUCLEOTIDE SEQUENCE [LARGE SCALE GENOMIC DNA]</scope>
    <source>
        <strain evidence="9">W744_W776</strain>
    </source>
</reference>
<keyword evidence="4" id="KW-0769">Symport</keyword>
<feature type="transmembrane region" description="Helical" evidence="7">
    <location>
        <begin position="128"/>
        <end position="150"/>
    </location>
</feature>
<proteinExistence type="predicted"/>
<dbReference type="FunFam" id="1.20.1250.20:FF:000003">
    <property type="entry name" value="Solute carrier family 17 member 3"/>
    <property type="match status" value="1"/>
</dbReference>
<name>A0AAV6U0Z4_9ARAC</name>
<feature type="domain" description="Major facilitator superfamily (MFS) profile" evidence="8">
    <location>
        <begin position="26"/>
        <end position="477"/>
    </location>
</feature>
<feature type="transmembrane region" description="Helical" evidence="7">
    <location>
        <begin position="222"/>
        <end position="243"/>
    </location>
</feature>
<sequence length="497" mass="54020">MEPATLNSKTINESKHPLYFPKRFVVVILGFVGILMTSTVRSSMSVAMVAMTDHSINRSSNHSPTTTSECPVGPLDSTINGTSDTVHLGVRYPWDPLTQSNILSAYFYCYFITVFCGGWVAQKVGAARLLGCCIFLASALCFALPAAAASGPATLIVVRTIQGLCGGACLPSMSAVVSKWSPKLERSVIMTIVFTGALMSTVIGNPISGWLTTVQWVGGWPAIFYCVGVCGCAWSFLWFYFVYESPGLHSNITQVELMLYAETLDSIPPKQLIVPWQAMLSSLPLWSVLIAQSGATFTFNIMMVELPSYLFHVLHFDIKASSALSMLPFLADSIGAWTSSYAADRMRATGRWRITAIRKCFNSIAGFSMCLCLLGIPFSGCNSSLILGLLIFGMFVDGLRFAGFHATSIDMTPDFAGTMYSLCYGTASVFGIAGPQMVGLLTRNGATVDNWSKVFYVTAAIKFITTLFYAIFASAELQSWGKATEKLDKQRNGERKC</sequence>
<protein>
    <recommendedName>
        <fullName evidence="8">Major facilitator superfamily (MFS) profile domain-containing protein</fullName>
    </recommendedName>
</protein>
<feature type="transmembrane region" description="Helical" evidence="7">
    <location>
        <begin position="102"/>
        <end position="121"/>
    </location>
</feature>
<keyword evidence="10" id="KW-1185">Reference proteome</keyword>
<evidence type="ECO:0000256" key="6">
    <source>
        <dbReference type="ARBA" id="ARBA00023136"/>
    </source>
</evidence>
<dbReference type="PROSITE" id="PS50850">
    <property type="entry name" value="MFS"/>
    <property type="match status" value="1"/>
</dbReference>
<evidence type="ECO:0000256" key="4">
    <source>
        <dbReference type="ARBA" id="ARBA00022847"/>
    </source>
</evidence>
<feature type="transmembrane region" description="Helical" evidence="7">
    <location>
        <begin position="156"/>
        <end position="176"/>
    </location>
</feature>
<dbReference type="Pfam" id="PF07690">
    <property type="entry name" value="MFS_1"/>
    <property type="match status" value="1"/>
</dbReference>
<evidence type="ECO:0000313" key="9">
    <source>
        <dbReference type="EMBL" id="KAG8177583.1"/>
    </source>
</evidence>
<dbReference type="InterPro" id="IPR011701">
    <property type="entry name" value="MFS"/>
</dbReference>
<dbReference type="PANTHER" id="PTHR11662">
    <property type="entry name" value="SOLUTE CARRIER FAMILY 17"/>
    <property type="match status" value="1"/>
</dbReference>
<accession>A0AAV6U0Z4</accession>
<feature type="transmembrane region" description="Helical" evidence="7">
    <location>
        <begin position="454"/>
        <end position="472"/>
    </location>
</feature>
<feature type="transmembrane region" description="Helical" evidence="7">
    <location>
        <begin position="24"/>
        <end position="44"/>
    </location>
</feature>
<dbReference type="Gene3D" id="1.20.1250.20">
    <property type="entry name" value="MFS general substrate transporter like domains"/>
    <property type="match status" value="2"/>
</dbReference>
<dbReference type="InterPro" id="IPR020846">
    <property type="entry name" value="MFS_dom"/>
</dbReference>
<dbReference type="GO" id="GO:0015293">
    <property type="term" value="F:symporter activity"/>
    <property type="evidence" value="ECO:0007669"/>
    <property type="project" value="UniProtKB-KW"/>
</dbReference>
<gene>
    <name evidence="9" type="ORF">JTE90_028304</name>
</gene>
<dbReference type="EMBL" id="JAFNEN010000771">
    <property type="protein sequence ID" value="KAG8177583.1"/>
    <property type="molecule type" value="Genomic_DNA"/>
</dbReference>
<keyword evidence="6 7" id="KW-0472">Membrane</keyword>
<dbReference type="InterPro" id="IPR050382">
    <property type="entry name" value="MFS_Na/Anion_cotransporter"/>
</dbReference>
<keyword evidence="2" id="KW-0813">Transport</keyword>